<evidence type="ECO:0008006" key="4">
    <source>
        <dbReference type="Google" id="ProtNLM"/>
    </source>
</evidence>
<keyword evidence="1" id="KW-0732">Signal</keyword>
<feature type="chain" id="PRO_5025431927" description="Secreted protein" evidence="1">
    <location>
        <begin position="17"/>
        <end position="124"/>
    </location>
</feature>
<dbReference type="AlphaFoldDB" id="A0A6A6H7S7"/>
<dbReference type="EMBL" id="ML991801">
    <property type="protein sequence ID" value="KAF2234052.1"/>
    <property type="molecule type" value="Genomic_DNA"/>
</dbReference>
<accession>A0A6A6H7S7</accession>
<organism evidence="2 3">
    <name type="scientific">Viridothelium virens</name>
    <name type="common">Speckled blister lichen</name>
    <name type="synonym">Trypethelium virens</name>
    <dbReference type="NCBI Taxonomy" id="1048519"/>
    <lineage>
        <taxon>Eukaryota</taxon>
        <taxon>Fungi</taxon>
        <taxon>Dikarya</taxon>
        <taxon>Ascomycota</taxon>
        <taxon>Pezizomycotina</taxon>
        <taxon>Dothideomycetes</taxon>
        <taxon>Dothideomycetes incertae sedis</taxon>
        <taxon>Trypetheliales</taxon>
        <taxon>Trypetheliaceae</taxon>
        <taxon>Viridothelium</taxon>
    </lineage>
</organism>
<sequence>MLGCLGAWVLACLGWGARKSIMCAHHTYAFAPTPCSTFCRSASGGLPPSSPTPLHLFFTFFTSSFLLHTPPWKRLPSTSASSPRSNCRHLTSLPILPSVSSSAIRLICTSKTSDLTRSPTQFRV</sequence>
<gene>
    <name evidence="2" type="ORF">EV356DRAFT_177841</name>
</gene>
<feature type="signal peptide" evidence="1">
    <location>
        <begin position="1"/>
        <end position="16"/>
    </location>
</feature>
<name>A0A6A6H7S7_VIRVR</name>
<protein>
    <recommendedName>
        <fullName evidence="4">Secreted protein</fullName>
    </recommendedName>
</protein>
<proteinExistence type="predicted"/>
<keyword evidence="3" id="KW-1185">Reference proteome</keyword>
<evidence type="ECO:0000313" key="3">
    <source>
        <dbReference type="Proteomes" id="UP000800092"/>
    </source>
</evidence>
<evidence type="ECO:0000313" key="2">
    <source>
        <dbReference type="EMBL" id="KAF2234052.1"/>
    </source>
</evidence>
<reference evidence="2" key="1">
    <citation type="journal article" date="2020" name="Stud. Mycol.">
        <title>101 Dothideomycetes genomes: a test case for predicting lifestyles and emergence of pathogens.</title>
        <authorList>
            <person name="Haridas S."/>
            <person name="Albert R."/>
            <person name="Binder M."/>
            <person name="Bloem J."/>
            <person name="Labutti K."/>
            <person name="Salamov A."/>
            <person name="Andreopoulos B."/>
            <person name="Baker S."/>
            <person name="Barry K."/>
            <person name="Bills G."/>
            <person name="Bluhm B."/>
            <person name="Cannon C."/>
            <person name="Castanera R."/>
            <person name="Culley D."/>
            <person name="Daum C."/>
            <person name="Ezra D."/>
            <person name="Gonzalez J."/>
            <person name="Henrissat B."/>
            <person name="Kuo A."/>
            <person name="Liang C."/>
            <person name="Lipzen A."/>
            <person name="Lutzoni F."/>
            <person name="Magnuson J."/>
            <person name="Mondo S."/>
            <person name="Nolan M."/>
            <person name="Ohm R."/>
            <person name="Pangilinan J."/>
            <person name="Park H.-J."/>
            <person name="Ramirez L."/>
            <person name="Alfaro M."/>
            <person name="Sun H."/>
            <person name="Tritt A."/>
            <person name="Yoshinaga Y."/>
            <person name="Zwiers L.-H."/>
            <person name="Turgeon B."/>
            <person name="Goodwin S."/>
            <person name="Spatafora J."/>
            <person name="Crous P."/>
            <person name="Grigoriev I."/>
        </authorList>
    </citation>
    <scope>NUCLEOTIDE SEQUENCE</scope>
    <source>
        <strain evidence="2">Tuck. ex Michener</strain>
    </source>
</reference>
<dbReference type="Proteomes" id="UP000800092">
    <property type="component" value="Unassembled WGS sequence"/>
</dbReference>
<evidence type="ECO:0000256" key="1">
    <source>
        <dbReference type="SAM" id="SignalP"/>
    </source>
</evidence>